<reference evidence="1" key="1">
    <citation type="journal article" date="2015" name="Nature">
        <title>Complex archaea that bridge the gap between prokaryotes and eukaryotes.</title>
        <authorList>
            <person name="Spang A."/>
            <person name="Saw J.H."/>
            <person name="Jorgensen S.L."/>
            <person name="Zaremba-Niedzwiedzka K."/>
            <person name="Martijn J."/>
            <person name="Lind A.E."/>
            <person name="van Eijk R."/>
            <person name="Schleper C."/>
            <person name="Guy L."/>
            <person name="Ettema T.J."/>
        </authorList>
    </citation>
    <scope>NUCLEOTIDE SEQUENCE</scope>
</reference>
<dbReference type="AlphaFoldDB" id="A0A0F9MX97"/>
<evidence type="ECO:0000313" key="1">
    <source>
        <dbReference type="EMBL" id="KKM73887.1"/>
    </source>
</evidence>
<protein>
    <submittedName>
        <fullName evidence="1">Uncharacterized protein</fullName>
    </submittedName>
</protein>
<name>A0A0F9MX97_9ZZZZ</name>
<sequence>MRLGCRTKSRLRRTAKRYARTSGKDWVTEVGVLYANETARRTHRALKR</sequence>
<organism evidence="1">
    <name type="scientific">marine sediment metagenome</name>
    <dbReference type="NCBI Taxonomy" id="412755"/>
    <lineage>
        <taxon>unclassified sequences</taxon>
        <taxon>metagenomes</taxon>
        <taxon>ecological metagenomes</taxon>
    </lineage>
</organism>
<accession>A0A0F9MX97</accession>
<proteinExistence type="predicted"/>
<comment type="caution">
    <text evidence="1">The sequence shown here is derived from an EMBL/GenBank/DDBJ whole genome shotgun (WGS) entry which is preliminary data.</text>
</comment>
<gene>
    <name evidence="1" type="ORF">LCGC14_1405960</name>
</gene>
<dbReference type="EMBL" id="LAZR01009230">
    <property type="protein sequence ID" value="KKM73887.1"/>
    <property type="molecule type" value="Genomic_DNA"/>
</dbReference>